<dbReference type="PROSITE" id="PS50181">
    <property type="entry name" value="FBOX"/>
    <property type="match status" value="1"/>
</dbReference>
<evidence type="ECO:0000259" key="2">
    <source>
        <dbReference type="PROSITE" id="PS50181"/>
    </source>
</evidence>
<dbReference type="OrthoDB" id="3219396at2759"/>
<feature type="region of interest" description="Disordered" evidence="1">
    <location>
        <begin position="1"/>
        <end position="26"/>
    </location>
</feature>
<sequence length="504" mass="57516">MSKRSVGTDELEERDPDRSSRTKQRRRITNSIDGLSDEVLIYVFGWLDKRDLAICQAVSQRWACLSVDNQLWKGLADERFLRRRRDFLTKVRMERPNDPFYTRVGDDVTKSENWKGLYKTRQNWEEGRYSRTATVLPTHITSHLKKEIPQPLIVYHADLVFTVEYGSELKSWKIKDGVLDCVAASSVFGKLVDDSREDYATAMAISDSPTPDPGVHIVLGLASAGMAVLRLVHHEDGSYQLEERLLLKEKYIRRKGVIVTANEISHIAFTYPYVSVLFERRIFRAYRLEGSEVRIQRRCELEAYPLPGPITMDIRSENGLPVATILYPCRHLSGHWSLTVEEFYIDGVTKPMGLRYGREGSIASDWSTEFEANPLTPSCISYRHPYALTTHKDNTLMLYKVYPANGGYFVKDTKLFGHTSGVLSCAIDRRSRAVSVARSGEIRVWDLDAEFGGKELVLKGFEPSEDGNENVAVMGFDDDKIILSRRGMPGAPRRTQILVYDFTY</sequence>
<feature type="domain" description="F-box" evidence="2">
    <location>
        <begin position="29"/>
        <end position="75"/>
    </location>
</feature>
<dbReference type="OMA" id="RHNWSRG"/>
<dbReference type="InterPro" id="IPR001810">
    <property type="entry name" value="F-box_dom"/>
</dbReference>
<comment type="caution">
    <text evidence="3">The sequence shown here is derived from an EMBL/GenBank/DDBJ whole genome shotgun (WGS) entry which is preliminary data.</text>
</comment>
<evidence type="ECO:0000313" key="3">
    <source>
        <dbReference type="EMBL" id="GAO46291.1"/>
    </source>
</evidence>
<dbReference type="EMBL" id="BACD03000003">
    <property type="protein sequence ID" value="GAO46291.1"/>
    <property type="molecule type" value="Genomic_DNA"/>
</dbReference>
<dbReference type="AlphaFoldDB" id="A0A0E9N987"/>
<dbReference type="SMART" id="SM00256">
    <property type="entry name" value="FBOX"/>
    <property type="match status" value="1"/>
</dbReference>
<dbReference type="GO" id="GO:0031146">
    <property type="term" value="P:SCF-dependent proteasomal ubiquitin-dependent protein catabolic process"/>
    <property type="evidence" value="ECO:0007669"/>
    <property type="project" value="TreeGrafter"/>
</dbReference>
<dbReference type="SUPFAM" id="SSF81383">
    <property type="entry name" value="F-box domain"/>
    <property type="match status" value="1"/>
</dbReference>
<dbReference type="Pfam" id="PF25499">
    <property type="entry name" value="Beta-prop_pof12"/>
    <property type="match status" value="1"/>
</dbReference>
<dbReference type="Proteomes" id="UP000033140">
    <property type="component" value="Unassembled WGS sequence"/>
</dbReference>
<reference evidence="3 4" key="3">
    <citation type="journal article" date="2015" name="Genome Announc.">
        <title>Draft Genome Sequence of the Archiascomycetous Yeast Saitoella complicata.</title>
        <authorList>
            <person name="Yamauchi K."/>
            <person name="Kondo S."/>
            <person name="Hamamoto M."/>
            <person name="Takahashi Y."/>
            <person name="Ogura Y."/>
            <person name="Hayashi T."/>
            <person name="Nishida H."/>
        </authorList>
    </citation>
    <scope>NUCLEOTIDE SEQUENCE [LARGE SCALE GENOMIC DNA]</scope>
    <source>
        <strain evidence="3 4">NRRL Y-17804</strain>
    </source>
</reference>
<dbReference type="InterPro" id="IPR036322">
    <property type="entry name" value="WD40_repeat_dom_sf"/>
</dbReference>
<protein>
    <recommendedName>
        <fullName evidence="2">F-box domain-containing protein</fullName>
    </recommendedName>
</protein>
<accession>A0A0E9N987</accession>
<dbReference type="STRING" id="698492.A0A0E9N987"/>
<dbReference type="GO" id="GO:0019005">
    <property type="term" value="C:SCF ubiquitin ligase complex"/>
    <property type="evidence" value="ECO:0007669"/>
    <property type="project" value="TreeGrafter"/>
</dbReference>
<proteinExistence type="predicted"/>
<dbReference type="InterPro" id="IPR015943">
    <property type="entry name" value="WD40/YVTN_repeat-like_dom_sf"/>
</dbReference>
<evidence type="ECO:0000256" key="1">
    <source>
        <dbReference type="SAM" id="MobiDB-lite"/>
    </source>
</evidence>
<dbReference type="RefSeq" id="XP_019024277.1">
    <property type="nucleotide sequence ID" value="XM_019170657.1"/>
</dbReference>
<dbReference type="Gene3D" id="1.20.1280.50">
    <property type="match status" value="1"/>
</dbReference>
<dbReference type="PANTHER" id="PTHR12874">
    <property type="entry name" value="F-BOX ONLY PROTEIN 48-RELATED"/>
    <property type="match status" value="1"/>
</dbReference>
<reference evidence="3 4" key="2">
    <citation type="journal article" date="2014" name="J. Gen. Appl. Microbiol.">
        <title>The early diverging ascomycetous budding yeast Saitoella complicata has three histone deacetylases belonging to the Clr6, Hos2, and Rpd3 lineages.</title>
        <authorList>
            <person name="Nishida H."/>
            <person name="Matsumoto T."/>
            <person name="Kondo S."/>
            <person name="Hamamoto M."/>
            <person name="Yoshikawa H."/>
        </authorList>
    </citation>
    <scope>NUCLEOTIDE SEQUENCE [LARGE SCALE GENOMIC DNA]</scope>
    <source>
        <strain evidence="3 4">NRRL Y-17804</strain>
    </source>
</reference>
<dbReference type="SUPFAM" id="SSF50978">
    <property type="entry name" value="WD40 repeat-like"/>
    <property type="match status" value="1"/>
</dbReference>
<dbReference type="InterPro" id="IPR036047">
    <property type="entry name" value="F-box-like_dom_sf"/>
</dbReference>
<reference evidence="3 4" key="1">
    <citation type="journal article" date="2011" name="J. Gen. Appl. Microbiol.">
        <title>Draft genome sequencing of the enigmatic yeast Saitoella complicata.</title>
        <authorList>
            <person name="Nishida H."/>
            <person name="Hamamoto M."/>
            <person name="Sugiyama J."/>
        </authorList>
    </citation>
    <scope>NUCLEOTIDE SEQUENCE [LARGE SCALE GENOMIC DNA]</scope>
    <source>
        <strain evidence="3 4">NRRL Y-17804</strain>
    </source>
</reference>
<keyword evidence="4" id="KW-1185">Reference proteome</keyword>
<dbReference type="Gene3D" id="2.130.10.10">
    <property type="entry name" value="YVTN repeat-like/Quinoprotein amine dehydrogenase"/>
    <property type="match status" value="1"/>
</dbReference>
<dbReference type="PANTHER" id="PTHR12874:SF9">
    <property type="entry name" value="F-BOX ONLY PROTEIN 48"/>
    <property type="match status" value="1"/>
</dbReference>
<evidence type="ECO:0000313" key="4">
    <source>
        <dbReference type="Proteomes" id="UP000033140"/>
    </source>
</evidence>
<dbReference type="GO" id="GO:0005737">
    <property type="term" value="C:cytoplasm"/>
    <property type="evidence" value="ECO:0007669"/>
    <property type="project" value="TreeGrafter"/>
</dbReference>
<gene>
    <name evidence="3" type="ORF">G7K_0523-t1</name>
</gene>
<organism evidence="3 4">
    <name type="scientific">Saitoella complicata (strain BCRC 22490 / CBS 7301 / JCM 7358 / NBRC 10748 / NRRL Y-17804)</name>
    <dbReference type="NCBI Taxonomy" id="698492"/>
    <lineage>
        <taxon>Eukaryota</taxon>
        <taxon>Fungi</taxon>
        <taxon>Dikarya</taxon>
        <taxon>Ascomycota</taxon>
        <taxon>Taphrinomycotina</taxon>
        <taxon>Taphrinomycotina incertae sedis</taxon>
        <taxon>Saitoella</taxon>
    </lineage>
</organism>
<dbReference type="Pfam" id="PF12937">
    <property type="entry name" value="F-box-like"/>
    <property type="match status" value="1"/>
</dbReference>
<name>A0A0E9N987_SAICN</name>